<feature type="non-terminal residue" evidence="2">
    <location>
        <position position="180"/>
    </location>
</feature>
<keyword evidence="1" id="KW-0472">Membrane</keyword>
<feature type="transmembrane region" description="Helical" evidence="1">
    <location>
        <begin position="60"/>
        <end position="78"/>
    </location>
</feature>
<reference evidence="2" key="1">
    <citation type="submission" date="2018-05" db="EMBL/GenBank/DDBJ databases">
        <authorList>
            <person name="Lanie J.A."/>
            <person name="Ng W.-L."/>
            <person name="Kazmierczak K.M."/>
            <person name="Andrzejewski T.M."/>
            <person name="Davidsen T.M."/>
            <person name="Wayne K.J."/>
            <person name="Tettelin H."/>
            <person name="Glass J.I."/>
            <person name="Rusch D."/>
            <person name="Podicherti R."/>
            <person name="Tsui H.-C.T."/>
            <person name="Winkler M.E."/>
        </authorList>
    </citation>
    <scope>NUCLEOTIDE SEQUENCE</scope>
</reference>
<keyword evidence="1" id="KW-0812">Transmembrane</keyword>
<feature type="non-terminal residue" evidence="2">
    <location>
        <position position="1"/>
    </location>
</feature>
<evidence type="ECO:0008006" key="3">
    <source>
        <dbReference type="Google" id="ProtNLM"/>
    </source>
</evidence>
<accession>A0A382NV99</accession>
<name>A0A382NV99_9ZZZZ</name>
<evidence type="ECO:0000256" key="1">
    <source>
        <dbReference type="SAM" id="Phobius"/>
    </source>
</evidence>
<dbReference type="EMBL" id="UINC01102734">
    <property type="protein sequence ID" value="SVC64580.1"/>
    <property type="molecule type" value="Genomic_DNA"/>
</dbReference>
<dbReference type="AlphaFoldDB" id="A0A382NV99"/>
<keyword evidence="1" id="KW-1133">Transmembrane helix</keyword>
<dbReference type="Gene3D" id="3.40.50.410">
    <property type="entry name" value="von Willebrand factor, type A domain"/>
    <property type="match status" value="1"/>
</dbReference>
<dbReference type="InterPro" id="IPR036465">
    <property type="entry name" value="vWFA_dom_sf"/>
</dbReference>
<proteinExistence type="predicted"/>
<dbReference type="SUPFAM" id="SSF53300">
    <property type="entry name" value="vWA-like"/>
    <property type="match status" value="1"/>
</dbReference>
<feature type="transmembrane region" description="Helical" evidence="1">
    <location>
        <begin position="13"/>
        <end position="31"/>
    </location>
</feature>
<protein>
    <recommendedName>
        <fullName evidence="3">VWFA domain-containing protein</fullName>
    </recommendedName>
</protein>
<gene>
    <name evidence="2" type="ORF">METZ01_LOCUS317434</name>
</gene>
<organism evidence="2">
    <name type="scientific">marine metagenome</name>
    <dbReference type="NCBI Taxonomy" id="408172"/>
    <lineage>
        <taxon>unclassified sequences</taxon>
        <taxon>metagenomes</taxon>
        <taxon>ecological metagenomes</taxon>
    </lineage>
</organism>
<sequence length="180" mass="19859">VNIPDITTDAATLALWVALGAGVFAVLAEGWHSRRTRRVARLAFGPLGQARVWTRIAPPIRVLALSAMAWGLLTLFFIRPRVASYDKIPEGGYRHLVIAWDVSPSMQLDDGGFDSGKQKKRTRAQRGAKVLLSLFERIALDQVRISIVAFFTGAKPVVVDTHDLNVVKNILDDLPLDMAF</sequence>
<evidence type="ECO:0000313" key="2">
    <source>
        <dbReference type="EMBL" id="SVC64580.1"/>
    </source>
</evidence>